<dbReference type="Pfam" id="PF00589">
    <property type="entry name" value="Phage_integrase"/>
    <property type="match status" value="1"/>
</dbReference>
<dbReference type="KEGG" id="nth:Nther_2955"/>
<keyword evidence="3" id="KW-0614">Plasmid</keyword>
<dbReference type="eggNOG" id="COG0582">
    <property type="taxonomic scope" value="Bacteria"/>
</dbReference>
<reference evidence="3 4" key="2">
    <citation type="journal article" date="2011" name="J. Bacteriol.">
        <title>Complete genome sequence of the anaerobic, halophilic alkalithermophile Natranaerobius thermophilus JW/NM-WN-LF.</title>
        <authorList>
            <person name="Zhao B."/>
            <person name="Mesbah N.M."/>
            <person name="Dalin E."/>
            <person name="Goodwin L."/>
            <person name="Nolan M."/>
            <person name="Pitluck S."/>
            <person name="Chertkov O."/>
            <person name="Brettin T.S."/>
            <person name="Han J."/>
            <person name="Larimer F.W."/>
            <person name="Land M.L."/>
            <person name="Hauser L."/>
            <person name="Kyrpides N."/>
            <person name="Wiegel J."/>
        </authorList>
    </citation>
    <scope>NUCLEOTIDE SEQUENCE [LARGE SCALE GENOMIC DNA]</scope>
    <source>
        <strain evidence="4">ATCC BAA-1301 / DSM 18059 / JW/NM-WN-LF</strain>
        <plasmid evidence="3">pNTHE02</plasmid>
    </source>
</reference>
<dbReference type="InParanoid" id="B2A8Q1"/>
<accession>B2A8Q1</accession>
<name>B2A8Q1_NATTJ</name>
<dbReference type="InterPro" id="IPR013762">
    <property type="entry name" value="Integrase-like_cat_sf"/>
</dbReference>
<evidence type="ECO:0000313" key="4">
    <source>
        <dbReference type="Proteomes" id="UP000001683"/>
    </source>
</evidence>
<dbReference type="PANTHER" id="PTHR30349:SF82">
    <property type="entry name" value="INTEGRASE_RECOMBINASE YOEC-RELATED"/>
    <property type="match status" value="1"/>
</dbReference>
<dbReference type="InterPro" id="IPR050090">
    <property type="entry name" value="Tyrosine_recombinase_XerCD"/>
</dbReference>
<dbReference type="PROSITE" id="PS51898">
    <property type="entry name" value="TYR_RECOMBINASE"/>
    <property type="match status" value="1"/>
</dbReference>
<protein>
    <submittedName>
        <fullName evidence="3">Integrase family protein</fullName>
    </submittedName>
</protein>
<dbReference type="InterPro" id="IPR002104">
    <property type="entry name" value="Integrase_catalytic"/>
</dbReference>
<dbReference type="GO" id="GO:0006310">
    <property type="term" value="P:DNA recombination"/>
    <property type="evidence" value="ECO:0007669"/>
    <property type="project" value="UniProtKB-KW"/>
</dbReference>
<dbReference type="InterPro" id="IPR011010">
    <property type="entry name" value="DNA_brk_join_enz"/>
</dbReference>
<dbReference type="Gene3D" id="1.10.443.10">
    <property type="entry name" value="Intergrase catalytic core"/>
    <property type="match status" value="1"/>
</dbReference>
<feature type="domain" description="Tyr recombinase" evidence="2">
    <location>
        <begin position="1"/>
        <end position="183"/>
    </location>
</feature>
<keyword evidence="1" id="KW-0233">DNA recombination</keyword>
<organism evidence="3 4">
    <name type="scientific">Natranaerobius thermophilus (strain ATCC BAA-1301 / DSM 18059 / JW/NM-WN-LF)</name>
    <dbReference type="NCBI Taxonomy" id="457570"/>
    <lineage>
        <taxon>Bacteria</taxon>
        <taxon>Bacillati</taxon>
        <taxon>Bacillota</taxon>
        <taxon>Clostridia</taxon>
        <taxon>Natranaerobiales</taxon>
        <taxon>Natranaerobiaceae</taxon>
        <taxon>Natranaerobius</taxon>
    </lineage>
</organism>
<evidence type="ECO:0000259" key="2">
    <source>
        <dbReference type="PROSITE" id="PS51898"/>
    </source>
</evidence>
<gene>
    <name evidence="3" type="ordered locus">Nther_2955</name>
</gene>
<dbReference type="EMBL" id="CP001036">
    <property type="protein sequence ID" value="ACB86500.1"/>
    <property type="molecule type" value="Genomic_DNA"/>
</dbReference>
<sequence>MNHVSPIKDLKKIDHIKRILKQKNKRDYCLFVLGINTGLRISDLLELKVSDLVDENGKPKKNLELKEKKTGKNKQMILNEKARSAIREYVQDSKLSLNDSIFKSQKGGPISREHAYRVINEAAKAVGIKERVGTHTLRKTFGYHAYINGVDISLIQNIFNHSAPSVTLRYIGIEQEDIDDVYININL</sequence>
<evidence type="ECO:0000313" key="3">
    <source>
        <dbReference type="EMBL" id="ACB86500.1"/>
    </source>
</evidence>
<dbReference type="GO" id="GO:0003677">
    <property type="term" value="F:DNA binding"/>
    <property type="evidence" value="ECO:0007669"/>
    <property type="project" value="InterPro"/>
</dbReference>
<keyword evidence="4" id="KW-1185">Reference proteome</keyword>
<proteinExistence type="predicted"/>
<dbReference type="Proteomes" id="UP000001683">
    <property type="component" value="Plasmid pNTHE02"/>
</dbReference>
<dbReference type="AlphaFoldDB" id="B2A8Q1"/>
<dbReference type="HOGENOM" id="CLU_027562_33_1_9"/>
<evidence type="ECO:0000256" key="1">
    <source>
        <dbReference type="ARBA" id="ARBA00023172"/>
    </source>
</evidence>
<dbReference type="RefSeq" id="WP_012451956.1">
    <property type="nucleotide sequence ID" value="NC_010724.1"/>
</dbReference>
<reference evidence="3 4" key="1">
    <citation type="submission" date="2008-04" db="EMBL/GenBank/DDBJ databases">
        <title>Complete sequence of plasmid2 of Natranaerobius thermophilus JW/NM-WN-LF.</title>
        <authorList>
            <consortium name="US DOE Joint Genome Institute"/>
            <person name="Copeland A."/>
            <person name="Lucas S."/>
            <person name="Lapidus A."/>
            <person name="Glavina del Rio T."/>
            <person name="Dalin E."/>
            <person name="Tice H."/>
            <person name="Bruce D."/>
            <person name="Goodwin L."/>
            <person name="Pitluck S."/>
            <person name="Chertkov O."/>
            <person name="Brettin T."/>
            <person name="Detter J.C."/>
            <person name="Han C."/>
            <person name="Kuske C.R."/>
            <person name="Schmutz J."/>
            <person name="Larimer F."/>
            <person name="Land M."/>
            <person name="Hauser L."/>
            <person name="Kyrpides N."/>
            <person name="Lykidis A."/>
            <person name="Mesbah N.M."/>
            <person name="Wiegel J."/>
        </authorList>
    </citation>
    <scope>NUCLEOTIDE SEQUENCE [LARGE SCALE GENOMIC DNA]</scope>
    <source>
        <strain evidence="4">ATCC BAA-1301 / DSM 18059 / JW/NM-WN-LF</strain>
        <plasmid evidence="3 4">pNTHE02</plasmid>
    </source>
</reference>
<dbReference type="SUPFAM" id="SSF56349">
    <property type="entry name" value="DNA breaking-rejoining enzymes"/>
    <property type="match status" value="1"/>
</dbReference>
<dbReference type="PANTHER" id="PTHR30349">
    <property type="entry name" value="PHAGE INTEGRASE-RELATED"/>
    <property type="match status" value="1"/>
</dbReference>
<dbReference type="GO" id="GO:0015074">
    <property type="term" value="P:DNA integration"/>
    <property type="evidence" value="ECO:0007669"/>
    <property type="project" value="InterPro"/>
</dbReference>
<geneLocation type="plasmid" evidence="3 4">
    <name>pNTHE02</name>
</geneLocation>
<dbReference type="OrthoDB" id="9788852at2"/>
<dbReference type="CDD" id="cd01192">
    <property type="entry name" value="INT_C_like_3"/>
    <property type="match status" value="1"/>
</dbReference>